<proteinExistence type="predicted"/>
<dbReference type="Pfam" id="PF01551">
    <property type="entry name" value="Peptidase_M23"/>
    <property type="match status" value="1"/>
</dbReference>
<organism evidence="5 6">
    <name type="scientific">Pectinatus brassicae</name>
    <dbReference type="NCBI Taxonomy" id="862415"/>
    <lineage>
        <taxon>Bacteria</taxon>
        <taxon>Bacillati</taxon>
        <taxon>Bacillota</taxon>
        <taxon>Negativicutes</taxon>
        <taxon>Selenomonadales</taxon>
        <taxon>Selenomonadaceae</taxon>
        <taxon>Pectinatus</taxon>
    </lineage>
</organism>
<reference evidence="5 6" key="1">
    <citation type="submission" date="2020-08" db="EMBL/GenBank/DDBJ databases">
        <title>Genomic Encyclopedia of Type Strains, Phase IV (KMG-IV): sequencing the most valuable type-strain genomes for metagenomic binning, comparative biology and taxonomic classification.</title>
        <authorList>
            <person name="Goeker M."/>
        </authorList>
    </citation>
    <scope>NUCLEOTIDE SEQUENCE [LARGE SCALE GENOMIC DNA]</scope>
    <source>
        <strain evidence="5 6">DSM 24661</strain>
    </source>
</reference>
<dbReference type="PANTHER" id="PTHR21666">
    <property type="entry name" value="PEPTIDASE-RELATED"/>
    <property type="match status" value="1"/>
</dbReference>
<keyword evidence="3" id="KW-0812">Transmembrane</keyword>
<keyword evidence="3" id="KW-1133">Transmembrane helix</keyword>
<keyword evidence="6" id="KW-1185">Reference proteome</keyword>
<feature type="transmembrane region" description="Helical" evidence="3">
    <location>
        <begin position="35"/>
        <end position="59"/>
    </location>
</feature>
<dbReference type="InterPro" id="IPR050570">
    <property type="entry name" value="Cell_wall_metabolism_enzyme"/>
</dbReference>
<keyword evidence="1" id="KW-0175">Coiled coil</keyword>
<evidence type="ECO:0000259" key="4">
    <source>
        <dbReference type="Pfam" id="PF01551"/>
    </source>
</evidence>
<dbReference type="GO" id="GO:0004222">
    <property type="term" value="F:metalloendopeptidase activity"/>
    <property type="evidence" value="ECO:0007669"/>
    <property type="project" value="TreeGrafter"/>
</dbReference>
<protein>
    <submittedName>
        <fullName evidence="5">Murein DD-endopeptidase MepM/ murein hydrolase activator NlpD</fullName>
    </submittedName>
</protein>
<evidence type="ECO:0000256" key="1">
    <source>
        <dbReference type="SAM" id="Coils"/>
    </source>
</evidence>
<evidence type="ECO:0000313" key="5">
    <source>
        <dbReference type="EMBL" id="MBB5335259.1"/>
    </source>
</evidence>
<feature type="domain" description="M23ase beta-sheet core" evidence="4">
    <location>
        <begin position="207"/>
        <end position="302"/>
    </location>
</feature>
<sequence>MSLEKKSAHDYTIKIITDNKDNTHSFHISSNLFKYGIISAAICILLLLGGFTFAGYTFFTNKASQQTISELQKANAVQQEQLTGLAQKATQMQNSLDKLNSSEQELKSLTNITVPTTDDPSAQNSGQGGQGGPFIAPNVQNITEVLNNLEKRMTLHQDNMKILHEAILAKREQQEQAAKIGLTTPYGWPAQGSISSPYGFRWNGSDFHPGVDIAADYGTPIKATADGVVTTAGWNSGGYGNMVEINHGHGVITRFGHASSVVVSAGQHVSRGQIIAYVGSTGFSTGPHVHYEVRINDRPVNPAGYL</sequence>
<dbReference type="InterPro" id="IPR016047">
    <property type="entry name" value="M23ase_b-sheet_dom"/>
</dbReference>
<keyword evidence="5" id="KW-0378">Hydrolase</keyword>
<evidence type="ECO:0000256" key="3">
    <source>
        <dbReference type="SAM" id="Phobius"/>
    </source>
</evidence>
<dbReference type="EMBL" id="JACHFH010000003">
    <property type="protein sequence ID" value="MBB5335259.1"/>
    <property type="molecule type" value="Genomic_DNA"/>
</dbReference>
<evidence type="ECO:0000313" key="6">
    <source>
        <dbReference type="Proteomes" id="UP000559117"/>
    </source>
</evidence>
<dbReference type="CDD" id="cd12797">
    <property type="entry name" value="M23_peptidase"/>
    <property type="match status" value="1"/>
</dbReference>
<dbReference type="PANTHER" id="PTHR21666:SF286">
    <property type="entry name" value="LIPOPROTEIN NLPD"/>
    <property type="match status" value="1"/>
</dbReference>
<dbReference type="Proteomes" id="UP000559117">
    <property type="component" value="Unassembled WGS sequence"/>
</dbReference>
<feature type="region of interest" description="Disordered" evidence="2">
    <location>
        <begin position="113"/>
        <end position="134"/>
    </location>
</feature>
<feature type="compositionally biased region" description="Polar residues" evidence="2">
    <location>
        <begin position="113"/>
        <end position="125"/>
    </location>
</feature>
<keyword evidence="3" id="KW-0472">Membrane</keyword>
<accession>A0A840UE07</accession>
<gene>
    <name evidence="5" type="ORF">HNR32_000379</name>
</gene>
<name>A0A840UE07_9FIRM</name>
<dbReference type="Gene3D" id="2.70.70.10">
    <property type="entry name" value="Glucose Permease (Domain IIA)"/>
    <property type="match status" value="1"/>
</dbReference>
<comment type="caution">
    <text evidence="5">The sequence shown here is derived from an EMBL/GenBank/DDBJ whole genome shotgun (WGS) entry which is preliminary data.</text>
</comment>
<feature type="coiled-coil region" evidence="1">
    <location>
        <begin position="61"/>
        <end position="112"/>
    </location>
</feature>
<dbReference type="SUPFAM" id="SSF51261">
    <property type="entry name" value="Duplicated hybrid motif"/>
    <property type="match status" value="1"/>
</dbReference>
<feature type="coiled-coil region" evidence="1">
    <location>
        <begin position="139"/>
        <end position="166"/>
    </location>
</feature>
<dbReference type="InterPro" id="IPR011055">
    <property type="entry name" value="Dup_hybrid_motif"/>
</dbReference>
<dbReference type="RefSeq" id="WP_183859090.1">
    <property type="nucleotide sequence ID" value="NZ_JACHFH010000003.1"/>
</dbReference>
<dbReference type="AlphaFoldDB" id="A0A840UE07"/>
<evidence type="ECO:0000256" key="2">
    <source>
        <dbReference type="SAM" id="MobiDB-lite"/>
    </source>
</evidence>